<evidence type="ECO:0000313" key="4">
    <source>
        <dbReference type="Proteomes" id="UP001165160"/>
    </source>
</evidence>
<accession>A0A9W7BTC6</accession>
<protein>
    <recommendedName>
        <fullName evidence="5">Transmembrane protein</fullName>
    </recommendedName>
</protein>
<proteinExistence type="predicted"/>
<gene>
    <name evidence="3" type="ORF">TrVE_jg6187</name>
</gene>
<keyword evidence="4" id="KW-1185">Reference proteome</keyword>
<dbReference type="Proteomes" id="UP001165160">
    <property type="component" value="Unassembled WGS sequence"/>
</dbReference>
<feature type="compositionally biased region" description="Acidic residues" evidence="1">
    <location>
        <begin position="155"/>
        <end position="167"/>
    </location>
</feature>
<evidence type="ECO:0008006" key="5">
    <source>
        <dbReference type="Google" id="ProtNLM"/>
    </source>
</evidence>
<reference evidence="4" key="1">
    <citation type="journal article" date="2023" name="Commun. Biol.">
        <title>Genome analysis of Parmales, the sister group of diatoms, reveals the evolutionary specialization of diatoms from phago-mixotrophs to photoautotrophs.</title>
        <authorList>
            <person name="Ban H."/>
            <person name="Sato S."/>
            <person name="Yoshikawa S."/>
            <person name="Yamada K."/>
            <person name="Nakamura Y."/>
            <person name="Ichinomiya M."/>
            <person name="Sato N."/>
            <person name="Blanc-Mathieu R."/>
            <person name="Endo H."/>
            <person name="Kuwata A."/>
            <person name="Ogata H."/>
        </authorList>
    </citation>
    <scope>NUCLEOTIDE SEQUENCE [LARGE SCALE GENOMIC DNA]</scope>
    <source>
        <strain evidence="4">NIES 3699</strain>
    </source>
</reference>
<dbReference type="InterPro" id="IPR038863">
    <property type="entry name" value="Put_Complex_I_su8"/>
</dbReference>
<feature type="transmembrane region" description="Helical" evidence="2">
    <location>
        <begin position="109"/>
        <end position="128"/>
    </location>
</feature>
<keyword evidence="2" id="KW-0472">Membrane</keyword>
<organism evidence="3 4">
    <name type="scientific">Triparma verrucosa</name>
    <dbReference type="NCBI Taxonomy" id="1606542"/>
    <lineage>
        <taxon>Eukaryota</taxon>
        <taxon>Sar</taxon>
        <taxon>Stramenopiles</taxon>
        <taxon>Ochrophyta</taxon>
        <taxon>Bolidophyceae</taxon>
        <taxon>Parmales</taxon>
        <taxon>Triparmaceae</taxon>
        <taxon>Triparma</taxon>
    </lineage>
</organism>
<keyword evidence="2" id="KW-1133">Transmembrane helix</keyword>
<evidence type="ECO:0000256" key="2">
    <source>
        <dbReference type="SAM" id="Phobius"/>
    </source>
</evidence>
<evidence type="ECO:0000256" key="1">
    <source>
        <dbReference type="SAM" id="MobiDB-lite"/>
    </source>
</evidence>
<keyword evidence="2" id="KW-0812">Transmembrane</keyword>
<sequence length="167" mass="18264">MNPYFEDWHVRSSILVLVSFSYCWSLSTMALRLLASRAGAASRSTRFALSRGQTRQLGAGPSPPVPPFARNLAPSQILHEEHELVWDDGVAPELTIDFDAQHISSEEGLAWWFAGLGFFASLFGLMAWTDPPSKNPALNRMVNMIPDAPAAGADGDADGDEEEDDDE</sequence>
<feature type="region of interest" description="Disordered" evidence="1">
    <location>
        <begin position="146"/>
        <end position="167"/>
    </location>
</feature>
<comment type="caution">
    <text evidence="3">The sequence shown here is derived from an EMBL/GenBank/DDBJ whole genome shotgun (WGS) entry which is preliminary data.</text>
</comment>
<dbReference type="EMBL" id="BRXX01000150">
    <property type="protein sequence ID" value="GMH94081.1"/>
    <property type="molecule type" value="Genomic_DNA"/>
</dbReference>
<dbReference type="PANTHER" id="PTHR36401">
    <property type="entry name" value="NADH DEHYDROGENASE [UBIQUINONE] 1 BETA SUBCOMPLEX SUBUNIT 8, MITOCHONDRIAL"/>
    <property type="match status" value="1"/>
</dbReference>
<dbReference type="PANTHER" id="PTHR36401:SF1">
    <property type="entry name" value="NADH DEHYDROGENASE [UBIQUINONE] 1 BETA SUBCOMPLEX SUBUNIT 8, MITOCHONDRIAL"/>
    <property type="match status" value="1"/>
</dbReference>
<dbReference type="AlphaFoldDB" id="A0A9W7BTC6"/>
<evidence type="ECO:0000313" key="3">
    <source>
        <dbReference type="EMBL" id="GMH94081.1"/>
    </source>
</evidence>
<name>A0A9W7BTC6_9STRA</name>
<feature type="transmembrane region" description="Helical" evidence="2">
    <location>
        <begin position="12"/>
        <end position="34"/>
    </location>
</feature>